<keyword evidence="1" id="KW-0812">Transmembrane</keyword>
<protein>
    <recommendedName>
        <fullName evidence="4">AB hydrolase-1 domain-containing protein</fullName>
    </recommendedName>
</protein>
<proteinExistence type="predicted"/>
<dbReference type="Gene3D" id="3.40.50.1820">
    <property type="entry name" value="alpha/beta hydrolase"/>
    <property type="match status" value="1"/>
</dbReference>
<name>A0A2T9Z532_9FUNG</name>
<organism evidence="2 3">
    <name type="scientific">Furculomyces boomerangus</name>
    <dbReference type="NCBI Taxonomy" id="61424"/>
    <lineage>
        <taxon>Eukaryota</taxon>
        <taxon>Fungi</taxon>
        <taxon>Fungi incertae sedis</taxon>
        <taxon>Zoopagomycota</taxon>
        <taxon>Kickxellomycotina</taxon>
        <taxon>Harpellomycetes</taxon>
        <taxon>Harpellales</taxon>
        <taxon>Harpellaceae</taxon>
        <taxon>Furculomyces</taxon>
    </lineage>
</organism>
<gene>
    <name evidence="2" type="ORF">BB559_000465</name>
</gene>
<keyword evidence="1" id="KW-1133">Transmembrane helix</keyword>
<dbReference type="SUPFAM" id="SSF53474">
    <property type="entry name" value="alpha/beta-Hydrolases"/>
    <property type="match status" value="1"/>
</dbReference>
<evidence type="ECO:0008006" key="4">
    <source>
        <dbReference type="Google" id="ProtNLM"/>
    </source>
</evidence>
<dbReference type="Proteomes" id="UP000245699">
    <property type="component" value="Unassembled WGS sequence"/>
</dbReference>
<dbReference type="InterPro" id="IPR029058">
    <property type="entry name" value="AB_hydrolase_fold"/>
</dbReference>
<reference evidence="2 3" key="1">
    <citation type="journal article" date="2018" name="MBio">
        <title>Comparative Genomics Reveals the Core Gene Toolbox for the Fungus-Insect Symbiosis.</title>
        <authorList>
            <person name="Wang Y."/>
            <person name="Stata M."/>
            <person name="Wang W."/>
            <person name="Stajich J.E."/>
            <person name="White M.M."/>
            <person name="Moncalvo J.M."/>
        </authorList>
    </citation>
    <scope>NUCLEOTIDE SEQUENCE [LARGE SCALE GENOMIC DNA]</scope>
    <source>
        <strain evidence="2 3">AUS-77-4</strain>
    </source>
</reference>
<evidence type="ECO:0000256" key="1">
    <source>
        <dbReference type="SAM" id="Phobius"/>
    </source>
</evidence>
<feature type="transmembrane region" description="Helical" evidence="1">
    <location>
        <begin position="163"/>
        <end position="181"/>
    </location>
</feature>
<accession>A0A2T9Z532</accession>
<evidence type="ECO:0000313" key="2">
    <source>
        <dbReference type="EMBL" id="PVU99707.1"/>
    </source>
</evidence>
<evidence type="ECO:0000313" key="3">
    <source>
        <dbReference type="Proteomes" id="UP000245699"/>
    </source>
</evidence>
<keyword evidence="1" id="KW-0472">Membrane</keyword>
<dbReference type="AlphaFoldDB" id="A0A2T9Z532"/>
<comment type="caution">
    <text evidence="2">The sequence shown here is derived from an EMBL/GenBank/DDBJ whole genome shotgun (WGS) entry which is preliminary data.</text>
</comment>
<dbReference type="STRING" id="61424.A0A2T9Z532"/>
<feature type="transmembrane region" description="Helical" evidence="1">
    <location>
        <begin position="187"/>
        <end position="205"/>
    </location>
</feature>
<dbReference type="EMBL" id="MBFT01000022">
    <property type="protein sequence ID" value="PVU99707.1"/>
    <property type="molecule type" value="Genomic_DNA"/>
</dbReference>
<dbReference type="PANTHER" id="PTHR42103:SF2">
    <property type="entry name" value="AB HYDROLASE-1 DOMAIN-CONTAINING PROTEIN"/>
    <property type="match status" value="1"/>
</dbReference>
<sequence>MNFPTNFKTFIFQTESVVDKVPIEIFVAIKTKHQTPKNIDPDGKPGYKNDVAAIYVHPYPPLGGNFCNNVVTRLSNELAKNSTDIGIHLLVNTRGAGNSGGKTSWTGENEVHDISGILGGLDKGMIPIYGNQTGSNIKAAGLDIIENENQNYLDLKELGINRVLLIGYSFGAMVISGIDTFGFGFDVSMVLISYPYSVMWALSLFNSKKYLKNIEQTLSRIQKAYGNKEFRRVLMVSGSKDNFTSIETYKEWWNEMQSTIVDNEHKDILTTRIIPDVDHFYFGKEILVFECVYSWLNGL</sequence>
<dbReference type="PANTHER" id="PTHR42103">
    <property type="entry name" value="ALPHA/BETA-HYDROLASES SUPERFAMILY PROTEIN"/>
    <property type="match status" value="1"/>
</dbReference>
<keyword evidence="3" id="KW-1185">Reference proteome</keyword>
<dbReference type="OrthoDB" id="10260961at2759"/>